<evidence type="ECO:0000313" key="3">
    <source>
        <dbReference type="Proteomes" id="UP000297739"/>
    </source>
</evidence>
<dbReference type="EMBL" id="SRLD01000004">
    <property type="protein sequence ID" value="TGE19343.1"/>
    <property type="molecule type" value="Genomic_DNA"/>
</dbReference>
<dbReference type="Proteomes" id="UP000297739">
    <property type="component" value="Unassembled WGS sequence"/>
</dbReference>
<proteinExistence type="predicted"/>
<protein>
    <submittedName>
        <fullName evidence="2">DUF4252 domain-containing protein</fullName>
    </submittedName>
</protein>
<name>A0A4Z0PQH6_9BACT</name>
<dbReference type="InterPro" id="IPR025348">
    <property type="entry name" value="DUF4252"/>
</dbReference>
<feature type="compositionally biased region" description="Low complexity" evidence="1">
    <location>
        <begin position="8"/>
        <end position="21"/>
    </location>
</feature>
<evidence type="ECO:0000256" key="1">
    <source>
        <dbReference type="SAM" id="MobiDB-lite"/>
    </source>
</evidence>
<evidence type="ECO:0000313" key="2">
    <source>
        <dbReference type="EMBL" id="TGE19343.1"/>
    </source>
</evidence>
<feature type="region of interest" description="Disordered" evidence="1">
    <location>
        <begin position="1"/>
        <end position="23"/>
    </location>
</feature>
<organism evidence="2 3">
    <name type="scientific">Hymenobacter elongatus</name>
    <dbReference type="NCBI Taxonomy" id="877208"/>
    <lineage>
        <taxon>Bacteria</taxon>
        <taxon>Pseudomonadati</taxon>
        <taxon>Bacteroidota</taxon>
        <taxon>Cytophagia</taxon>
        <taxon>Cytophagales</taxon>
        <taxon>Hymenobacteraceae</taxon>
        <taxon>Hymenobacter</taxon>
    </lineage>
</organism>
<comment type="caution">
    <text evidence="2">The sequence shown here is derived from an EMBL/GenBank/DDBJ whole genome shotgun (WGS) entry which is preliminary data.</text>
</comment>
<dbReference type="AlphaFoldDB" id="A0A4Z0PQH6"/>
<dbReference type="Pfam" id="PF14060">
    <property type="entry name" value="DUF4252"/>
    <property type="match status" value="1"/>
</dbReference>
<reference evidence="2 3" key="1">
    <citation type="submission" date="2019-04" db="EMBL/GenBank/DDBJ databases">
        <authorList>
            <person name="Feng G."/>
            <person name="Zhang J."/>
            <person name="Zhu H."/>
        </authorList>
    </citation>
    <scope>NUCLEOTIDE SEQUENCE [LARGE SCALE GENOMIC DNA]</scope>
    <source>
        <strain evidence="2 3">JCM 17223</strain>
    </source>
</reference>
<keyword evidence="3" id="KW-1185">Reference proteome</keyword>
<accession>A0A4Z0PQH6</accession>
<gene>
    <name evidence="2" type="ORF">E5J99_03625</name>
</gene>
<dbReference type="OrthoDB" id="878897at2"/>
<sequence>MAAASWPSATSTCGASTGTAGRCSSSTPWILSNPQRFGQRCVWERQFVLFALLYAMKNRILTLWVLITLLAATSCRTSGPGTPARTVAEFFSKYENRSGFKATDWSAGLTTRLLLLKLGNLGGDNELTQVLSSVRSVKVLTFSPTSNSAKSLVAEGLNKEVDGLLANERYSPLPVASEAGTAVMRYSARQQGDRVKEVVATGNVQGAPESFMLVSVSGDFTQSQLDRLVKFLPGVAGELAK</sequence>